<sequence>MIHRLKAAKPRAGPSYIPTEKIINKKAKQPYCQPDNANSLRLHTIYQILHAVFIIQDQPPPPSATLSSTTSTLNVTPCSNPTPSATTTHTSSNDGSNATAPVSMGVPSAPWEPTSYNIAFLHYVFVDRGRREQSPSTYLCLPAICERHVNYRSPHPAPPQSPLRNSRPMTALTPQSFTITMGTVSKLRTLGGTFSRWTSSQNQSSRSLATPQSRQNMGMPQAARKLEALKMKAGVDKLESGTTIIFDYHNFTQACSPPPAVTPTRKQAPDQILSVVTMAPRLENFYDQKRRRQARFKAHCLQQEALTKLVNSLLPKGVRPNQWFATEGRVSVPQAPALHLQSTLDCKKQSRVGASYLSPSTSGSQSNMPPPPHWQSLQSQAESRGLADCWDPSKSLIGPRFCYTDAQGRHCSRRPCWKVRPCRSSGHSVDHDNNAARNIAAIYFTRVFSGGQHRGTLFKRPQLPLT</sequence>
<feature type="region of interest" description="Disordered" evidence="1">
    <location>
        <begin position="61"/>
        <end position="100"/>
    </location>
</feature>
<evidence type="ECO:0000313" key="2">
    <source>
        <dbReference type="EMBL" id="RKO85152.1"/>
    </source>
</evidence>
<dbReference type="EMBL" id="KZ999361">
    <property type="protein sequence ID" value="RKO85152.1"/>
    <property type="molecule type" value="Genomic_DNA"/>
</dbReference>
<organism evidence="2 3">
    <name type="scientific">Blyttiomyces helicus</name>
    <dbReference type="NCBI Taxonomy" id="388810"/>
    <lineage>
        <taxon>Eukaryota</taxon>
        <taxon>Fungi</taxon>
        <taxon>Fungi incertae sedis</taxon>
        <taxon>Chytridiomycota</taxon>
        <taxon>Chytridiomycota incertae sedis</taxon>
        <taxon>Chytridiomycetes</taxon>
        <taxon>Chytridiomycetes incertae sedis</taxon>
        <taxon>Blyttiomyces</taxon>
    </lineage>
</organism>
<feature type="compositionally biased region" description="Polar residues" evidence="1">
    <location>
        <begin position="357"/>
        <end position="367"/>
    </location>
</feature>
<proteinExistence type="predicted"/>
<dbReference type="AlphaFoldDB" id="A0A4P9W0I7"/>
<evidence type="ECO:0000256" key="1">
    <source>
        <dbReference type="SAM" id="MobiDB-lite"/>
    </source>
</evidence>
<reference evidence="3" key="1">
    <citation type="journal article" date="2018" name="Nat. Microbiol.">
        <title>Leveraging single-cell genomics to expand the fungal tree of life.</title>
        <authorList>
            <person name="Ahrendt S.R."/>
            <person name="Quandt C.A."/>
            <person name="Ciobanu D."/>
            <person name="Clum A."/>
            <person name="Salamov A."/>
            <person name="Andreopoulos B."/>
            <person name="Cheng J.F."/>
            <person name="Woyke T."/>
            <person name="Pelin A."/>
            <person name="Henrissat B."/>
            <person name="Reynolds N.K."/>
            <person name="Benny G.L."/>
            <person name="Smith M.E."/>
            <person name="James T.Y."/>
            <person name="Grigoriev I.V."/>
        </authorList>
    </citation>
    <scope>NUCLEOTIDE SEQUENCE [LARGE SCALE GENOMIC DNA]</scope>
</reference>
<dbReference type="Proteomes" id="UP000269721">
    <property type="component" value="Unassembled WGS sequence"/>
</dbReference>
<evidence type="ECO:0000313" key="3">
    <source>
        <dbReference type="Proteomes" id="UP000269721"/>
    </source>
</evidence>
<feature type="compositionally biased region" description="Low complexity" evidence="1">
    <location>
        <begin position="64"/>
        <end position="93"/>
    </location>
</feature>
<accession>A0A4P9W0I7</accession>
<protein>
    <submittedName>
        <fullName evidence="2">Uncharacterized protein</fullName>
    </submittedName>
</protein>
<gene>
    <name evidence="2" type="ORF">BDK51DRAFT_48288</name>
</gene>
<feature type="region of interest" description="Disordered" evidence="1">
    <location>
        <begin position="196"/>
        <end position="217"/>
    </location>
</feature>
<name>A0A4P9W0I7_9FUNG</name>
<feature type="region of interest" description="Disordered" evidence="1">
    <location>
        <begin position="355"/>
        <end position="378"/>
    </location>
</feature>
<keyword evidence="3" id="KW-1185">Reference proteome</keyword>